<dbReference type="NCBIfam" id="TIGR01488">
    <property type="entry name" value="HAD-SF-IB"/>
    <property type="match status" value="1"/>
</dbReference>
<dbReference type="PANTHER" id="PTHR43344:SF2">
    <property type="entry name" value="PHOSPHOSERINE PHOSPHATASE"/>
    <property type="match status" value="1"/>
</dbReference>
<reference evidence="15" key="1">
    <citation type="submission" date="2021-05" db="EMBL/GenBank/DDBJ databases">
        <title>Genome of Sphingobium sp. strain.</title>
        <authorList>
            <person name="Fan R."/>
        </authorList>
    </citation>
    <scope>NUCLEOTIDE SEQUENCE</scope>
    <source>
        <strain evidence="15">H33</strain>
    </source>
</reference>
<gene>
    <name evidence="15" type="primary">serB</name>
    <name evidence="15" type="ORF">KK488_01950</name>
</gene>
<keyword evidence="8 15" id="KW-0378">Hydrolase</keyword>
<evidence type="ECO:0000256" key="8">
    <source>
        <dbReference type="ARBA" id="ARBA00022801"/>
    </source>
</evidence>
<comment type="similarity">
    <text evidence="3">Belongs to the HAD-like hydrolase superfamily. SerB family.</text>
</comment>
<name>A0A9X1D809_9SPHN</name>
<dbReference type="EMBL" id="JAHGAW010000001">
    <property type="protein sequence ID" value="MBT2185702.1"/>
    <property type="molecule type" value="Genomic_DNA"/>
</dbReference>
<dbReference type="NCBIfam" id="TIGR00338">
    <property type="entry name" value="serB"/>
    <property type="match status" value="1"/>
</dbReference>
<evidence type="ECO:0000256" key="7">
    <source>
        <dbReference type="ARBA" id="ARBA00022723"/>
    </source>
</evidence>
<dbReference type="InterPro" id="IPR004469">
    <property type="entry name" value="PSP"/>
</dbReference>
<dbReference type="SFLD" id="SFLDF00029">
    <property type="entry name" value="phosphoserine_phosphatase"/>
    <property type="match status" value="1"/>
</dbReference>
<dbReference type="SFLD" id="SFLDG01136">
    <property type="entry name" value="C1.6:_Phosphoserine_Phosphatas"/>
    <property type="match status" value="1"/>
</dbReference>
<keyword evidence="10" id="KW-0718">Serine biosynthesis</keyword>
<evidence type="ECO:0000256" key="6">
    <source>
        <dbReference type="ARBA" id="ARBA00022605"/>
    </source>
</evidence>
<dbReference type="PANTHER" id="PTHR43344">
    <property type="entry name" value="PHOSPHOSERINE PHOSPHATASE"/>
    <property type="match status" value="1"/>
</dbReference>
<accession>A0A9X1D809</accession>
<dbReference type="Pfam" id="PF00702">
    <property type="entry name" value="Hydrolase"/>
    <property type="match status" value="1"/>
</dbReference>
<keyword evidence="7" id="KW-0479">Metal-binding</keyword>
<sequence>MAVGRDMIATLVAHDGLGQGDVSAARDALAVAGLDVGASAWIEAGEAVDLPFSGNRGAARAALEALDLQADIFVIARANRDCRLFVADMDSTMITVECIDELADYAGLKAQIAEVTERAMRGELDFAEALSGRVALLAGLAEDVIEQCRTERVRLMGGAKALVQTLNARGAHTILVSGGFMPFAVPVGQEIGFQIQIANVLHIAGGKLAGTVAEPIVDAARKRAELLGAIAALGIAPAQAIAIGDGANDIPMIQAAGLGIAYHAKPKTRAAADVAIERGDLSTLLHALGIARKDWAEA</sequence>
<evidence type="ECO:0000256" key="14">
    <source>
        <dbReference type="PIRSR" id="PIRSR604469-1"/>
    </source>
</evidence>
<comment type="catalytic activity">
    <reaction evidence="12">
        <text>O-phospho-L-serine + H2O = L-serine + phosphate</text>
        <dbReference type="Rhea" id="RHEA:21208"/>
        <dbReference type="ChEBI" id="CHEBI:15377"/>
        <dbReference type="ChEBI" id="CHEBI:33384"/>
        <dbReference type="ChEBI" id="CHEBI:43474"/>
        <dbReference type="ChEBI" id="CHEBI:57524"/>
        <dbReference type="EC" id="3.1.3.3"/>
    </reaction>
</comment>
<dbReference type="EC" id="3.1.3.3" evidence="4"/>
<dbReference type="GO" id="GO:0036424">
    <property type="term" value="F:L-phosphoserine phosphatase activity"/>
    <property type="evidence" value="ECO:0007669"/>
    <property type="project" value="InterPro"/>
</dbReference>
<keyword evidence="6" id="KW-0028">Amino-acid biosynthesis</keyword>
<comment type="caution">
    <text evidence="15">The sequence shown here is derived from an EMBL/GenBank/DDBJ whole genome shotgun (WGS) entry which is preliminary data.</text>
</comment>
<keyword evidence="16" id="KW-1185">Reference proteome</keyword>
<evidence type="ECO:0000256" key="11">
    <source>
        <dbReference type="ARBA" id="ARBA00031693"/>
    </source>
</evidence>
<keyword evidence="9" id="KW-0460">Magnesium</keyword>
<evidence type="ECO:0000256" key="3">
    <source>
        <dbReference type="ARBA" id="ARBA00009184"/>
    </source>
</evidence>
<dbReference type="GO" id="GO:0000287">
    <property type="term" value="F:magnesium ion binding"/>
    <property type="evidence" value="ECO:0007669"/>
    <property type="project" value="TreeGrafter"/>
</dbReference>
<proteinExistence type="inferred from homology"/>
<dbReference type="InterPro" id="IPR023214">
    <property type="entry name" value="HAD_sf"/>
</dbReference>
<dbReference type="InterPro" id="IPR050582">
    <property type="entry name" value="HAD-like_SerB"/>
</dbReference>
<dbReference type="SFLD" id="SFLDG01137">
    <property type="entry name" value="C1.6.1:_Phosphoserine_Phosphat"/>
    <property type="match status" value="1"/>
</dbReference>
<evidence type="ECO:0000256" key="1">
    <source>
        <dbReference type="ARBA" id="ARBA00001946"/>
    </source>
</evidence>
<evidence type="ECO:0000256" key="4">
    <source>
        <dbReference type="ARBA" id="ARBA00012640"/>
    </source>
</evidence>
<evidence type="ECO:0000256" key="2">
    <source>
        <dbReference type="ARBA" id="ARBA00005135"/>
    </source>
</evidence>
<evidence type="ECO:0000256" key="5">
    <source>
        <dbReference type="ARBA" id="ARBA00015196"/>
    </source>
</evidence>
<comment type="catalytic activity">
    <reaction evidence="13">
        <text>O-phospho-D-serine + H2O = D-serine + phosphate</text>
        <dbReference type="Rhea" id="RHEA:24873"/>
        <dbReference type="ChEBI" id="CHEBI:15377"/>
        <dbReference type="ChEBI" id="CHEBI:35247"/>
        <dbReference type="ChEBI" id="CHEBI:43474"/>
        <dbReference type="ChEBI" id="CHEBI:58680"/>
        <dbReference type="EC" id="3.1.3.3"/>
    </reaction>
</comment>
<dbReference type="InterPro" id="IPR036412">
    <property type="entry name" value="HAD-like_sf"/>
</dbReference>
<evidence type="ECO:0000256" key="13">
    <source>
        <dbReference type="ARBA" id="ARBA00048523"/>
    </source>
</evidence>
<dbReference type="Proteomes" id="UP001138757">
    <property type="component" value="Unassembled WGS sequence"/>
</dbReference>
<evidence type="ECO:0000256" key="10">
    <source>
        <dbReference type="ARBA" id="ARBA00023299"/>
    </source>
</evidence>
<feature type="active site" description="Proton donor" evidence="14">
    <location>
        <position position="90"/>
    </location>
</feature>
<feature type="active site" description="Nucleophile" evidence="14">
    <location>
        <position position="88"/>
    </location>
</feature>
<dbReference type="RefSeq" id="WP_214621432.1">
    <property type="nucleotide sequence ID" value="NZ_JAHGAW010000001.1"/>
</dbReference>
<dbReference type="SUPFAM" id="SSF56784">
    <property type="entry name" value="HAD-like"/>
    <property type="match status" value="1"/>
</dbReference>
<dbReference type="AlphaFoldDB" id="A0A9X1D809"/>
<comment type="cofactor">
    <cofactor evidence="1">
        <name>Mg(2+)</name>
        <dbReference type="ChEBI" id="CHEBI:18420"/>
    </cofactor>
</comment>
<evidence type="ECO:0000256" key="12">
    <source>
        <dbReference type="ARBA" id="ARBA00048138"/>
    </source>
</evidence>
<dbReference type="GO" id="GO:0006564">
    <property type="term" value="P:L-serine biosynthetic process"/>
    <property type="evidence" value="ECO:0007669"/>
    <property type="project" value="UniProtKB-KW"/>
</dbReference>
<comment type="pathway">
    <text evidence="2">Amino-acid biosynthesis; L-serine biosynthesis; L-serine from 3-phospho-D-glycerate: step 3/3.</text>
</comment>
<dbReference type="GO" id="GO:0005737">
    <property type="term" value="C:cytoplasm"/>
    <property type="evidence" value="ECO:0007669"/>
    <property type="project" value="TreeGrafter"/>
</dbReference>
<evidence type="ECO:0000256" key="9">
    <source>
        <dbReference type="ARBA" id="ARBA00022842"/>
    </source>
</evidence>
<evidence type="ECO:0000313" key="15">
    <source>
        <dbReference type="EMBL" id="MBT2185702.1"/>
    </source>
</evidence>
<protein>
    <recommendedName>
        <fullName evidence="5">Phosphoserine phosphatase</fullName>
        <ecNumber evidence="4">3.1.3.3</ecNumber>
    </recommendedName>
    <alternativeName>
        <fullName evidence="11">O-phosphoserine phosphohydrolase</fullName>
    </alternativeName>
</protein>
<evidence type="ECO:0000313" key="16">
    <source>
        <dbReference type="Proteomes" id="UP001138757"/>
    </source>
</evidence>
<organism evidence="15 16">
    <name type="scientific">Sphingobium nicotianae</name>
    <dbReference type="NCBI Taxonomy" id="2782607"/>
    <lineage>
        <taxon>Bacteria</taxon>
        <taxon>Pseudomonadati</taxon>
        <taxon>Pseudomonadota</taxon>
        <taxon>Alphaproteobacteria</taxon>
        <taxon>Sphingomonadales</taxon>
        <taxon>Sphingomonadaceae</taxon>
        <taxon>Sphingobium</taxon>
    </lineage>
</organism>
<dbReference type="Gene3D" id="3.40.50.1000">
    <property type="entry name" value="HAD superfamily/HAD-like"/>
    <property type="match status" value="1"/>
</dbReference>
<dbReference type="SFLD" id="SFLDS00003">
    <property type="entry name" value="Haloacid_Dehalogenase"/>
    <property type="match status" value="1"/>
</dbReference>